<accession>A0ABQ9KES1</accession>
<dbReference type="InterPro" id="IPR000916">
    <property type="entry name" value="Bet_v_I/MLP"/>
</dbReference>
<dbReference type="EMBL" id="JARPOI010000018">
    <property type="protein sequence ID" value="KAJ9135768.1"/>
    <property type="molecule type" value="Genomic_DNA"/>
</dbReference>
<dbReference type="SUPFAM" id="SSF55961">
    <property type="entry name" value="Bet v1-like"/>
    <property type="match status" value="1"/>
</dbReference>
<dbReference type="Pfam" id="PF00407">
    <property type="entry name" value="Bet_v_1"/>
    <property type="match status" value="1"/>
</dbReference>
<dbReference type="Proteomes" id="UP001174677">
    <property type="component" value="Chromosome 18"/>
</dbReference>
<sequence>MALVGKLETEIEVKSSAEKFFSTYRAKAHIVPKTHHENLHGVEVHEGDLYSSGSIKQWTFNLDGKVQTVKGRIHVDEEKKSVTSVTVEGEILKKYKSFNVTIQVIPKGEGSLVKWIWEYEKVSLDIPDPKKFLDLAINVTKDVDAYATSA</sequence>
<name>A0ABQ9KES1_HEVBR</name>
<dbReference type="Gene3D" id="3.30.530.20">
    <property type="match status" value="1"/>
</dbReference>
<comment type="caution">
    <text evidence="3">The sequence shown here is derived from an EMBL/GenBank/DDBJ whole genome shotgun (WGS) entry which is preliminary data.</text>
</comment>
<evidence type="ECO:0000256" key="1">
    <source>
        <dbReference type="ARBA" id="ARBA00038242"/>
    </source>
</evidence>
<dbReference type="InterPro" id="IPR023393">
    <property type="entry name" value="START-like_dom_sf"/>
</dbReference>
<dbReference type="SMART" id="SM01037">
    <property type="entry name" value="Bet_v_1"/>
    <property type="match status" value="1"/>
</dbReference>
<proteinExistence type="inferred from homology"/>
<organism evidence="3 4">
    <name type="scientific">Hevea brasiliensis</name>
    <name type="common">Para rubber tree</name>
    <name type="synonym">Siphonia brasiliensis</name>
    <dbReference type="NCBI Taxonomy" id="3981"/>
    <lineage>
        <taxon>Eukaryota</taxon>
        <taxon>Viridiplantae</taxon>
        <taxon>Streptophyta</taxon>
        <taxon>Embryophyta</taxon>
        <taxon>Tracheophyta</taxon>
        <taxon>Spermatophyta</taxon>
        <taxon>Magnoliopsida</taxon>
        <taxon>eudicotyledons</taxon>
        <taxon>Gunneridae</taxon>
        <taxon>Pentapetalae</taxon>
        <taxon>rosids</taxon>
        <taxon>fabids</taxon>
        <taxon>Malpighiales</taxon>
        <taxon>Euphorbiaceae</taxon>
        <taxon>Crotonoideae</taxon>
        <taxon>Micrandreae</taxon>
        <taxon>Hevea</taxon>
    </lineage>
</organism>
<dbReference type="PANTHER" id="PTHR31338">
    <property type="entry name" value="POLYKETIDE CYCLASE/DEHYDRASE AND LIPID TRANSPORT SUPERFAMILY PROTEIN"/>
    <property type="match status" value="1"/>
</dbReference>
<feature type="domain" description="Bet v I/Major latex protein" evidence="2">
    <location>
        <begin position="2"/>
        <end position="150"/>
    </location>
</feature>
<dbReference type="CDD" id="cd07816">
    <property type="entry name" value="Bet_v1-like"/>
    <property type="match status" value="1"/>
</dbReference>
<dbReference type="InterPro" id="IPR052006">
    <property type="entry name" value="MLP-like"/>
</dbReference>
<comment type="similarity">
    <text evidence="1">Belongs to the MLP family.</text>
</comment>
<gene>
    <name evidence="3" type="ORF">P3X46_032911</name>
</gene>
<evidence type="ECO:0000259" key="2">
    <source>
        <dbReference type="SMART" id="SM01037"/>
    </source>
</evidence>
<keyword evidence="4" id="KW-1185">Reference proteome</keyword>
<protein>
    <recommendedName>
        <fullName evidence="2">Bet v I/Major latex protein domain-containing protein</fullName>
    </recommendedName>
</protein>
<dbReference type="PANTHER" id="PTHR31338:SF16">
    <property type="entry name" value="POLYKETIDE CYCLASE_DEHYDRASE AND LIPID TRANSPORT SUPERFAMILY PROTEIN"/>
    <property type="match status" value="1"/>
</dbReference>
<evidence type="ECO:0000313" key="4">
    <source>
        <dbReference type="Proteomes" id="UP001174677"/>
    </source>
</evidence>
<evidence type="ECO:0000313" key="3">
    <source>
        <dbReference type="EMBL" id="KAJ9135768.1"/>
    </source>
</evidence>
<reference evidence="3 4" key="1">
    <citation type="journal article" date="2023" name="Plant Biotechnol. J.">
        <title>Chromosome-level wild Hevea brasiliensis genome provides new tools for genomic-assisted breeding and valuable loci to elevate rubber yield.</title>
        <authorList>
            <person name="Cheng H."/>
            <person name="Song X."/>
            <person name="Hu Y."/>
            <person name="Wu T."/>
            <person name="Yang Q."/>
            <person name="An Z."/>
            <person name="Feng S."/>
            <person name="Deng Z."/>
            <person name="Wu W."/>
            <person name="Zeng X."/>
            <person name="Tu M."/>
            <person name="Wang X."/>
            <person name="Huang H."/>
        </authorList>
    </citation>
    <scope>NUCLEOTIDE SEQUENCE [LARGE SCALE GENOMIC DNA]</scope>
    <source>
        <strain evidence="3">MT/VB/25A 57/8</strain>
    </source>
</reference>